<dbReference type="SUPFAM" id="SSF50998">
    <property type="entry name" value="Quinoprotein alcohol dehydrogenase-like"/>
    <property type="match status" value="1"/>
</dbReference>
<name>A0ABS5W8A6_9FLAO</name>
<dbReference type="Gene3D" id="2.130.10.10">
    <property type="entry name" value="YVTN repeat-like/Quinoprotein amine dehydrogenase"/>
    <property type="match status" value="1"/>
</dbReference>
<dbReference type="RefSeq" id="WP_214609977.1">
    <property type="nucleotide sequence ID" value="NZ_JACATN010000001.1"/>
</dbReference>
<reference evidence="5" key="1">
    <citation type="submission" date="2023-07" db="EMBL/GenBank/DDBJ databases">
        <title>Zobellia barbeyronii sp. nov., a new marine flavobacterium, isolated from green and red algae.</title>
        <authorList>
            <person name="Nedashkovskaya O.I."/>
            <person name="Otstavnykh N."/>
            <person name="Zhukova N."/>
            <person name="Guzev K."/>
            <person name="Chausova V."/>
            <person name="Tekutyeva L."/>
            <person name="Mikhailov V."/>
            <person name="Isaeva M."/>
        </authorList>
    </citation>
    <scope>NUCLEOTIDE SEQUENCE [LARGE SCALE GENOMIC DNA]</scope>
    <source>
        <strain evidence="5">KMM 6746</strain>
    </source>
</reference>
<dbReference type="Proteomes" id="UP000740413">
    <property type="component" value="Unassembled WGS sequence"/>
</dbReference>
<proteinExistence type="predicted"/>
<feature type="domain" description="Lambda-carrageenase beta-propeller" evidence="3">
    <location>
        <begin position="44"/>
        <end position="340"/>
    </location>
</feature>
<sequence>MIIRLVIISFFLCTTCLKSQVVEDNAGVTHVVVAKSGSTSFLYTSELDGAISAHDIKGKRLWRMTLEPKAVLFEINAADINNDGIDELISASANGNIYCHDVDGELLWEFKPKHKVRFSEVAVIKNEKVQIFAGGNDNKLYELDAKGNLVSVTKIKGVVRKIESGKFLDAKKESLFIMTYSHDKFRWDYFGFMDPLSKKTIKSLSIKKVPDANMTRAMVTDITIADIDHDQKDEILLFGDLNFKSYIMVLNSNFEILMQYQGTKKETQRYAHSQGTYIENQELIMFQHGGISKTLDIKGKVLGQSGERYGAMVYNDFAVDANTNQLVAAGTVDGGDDLHFFDLNKQDWITTRYEEGGRMLEVEKNIQKLYEQTLNFKLPEYQSSSKKEWVMITAKQPNDKVLKLNGAPIKIITQKAPKESTERSELELIMGPIALKKDKRGNYKDSREDIIQMAKEFEANGHPFTFWAGHGNDPFYIRIETLEKILEVAPNTCYGFIYAEMDNVEDPRVIHFVNDYMPRLAKAIRKHNRAKLYFRNKNMFWAATSHLPLWKELFFSDRYNDILVPASEDTSNRIQDLNLAGRIGMYACGYINDFAMRLVDDNPTSWRPLSPGGQNSISPFLRQGVVMAAYGARYGIIFNNPFVEEPNYDVLFALMTSGVLPVVEKENIQSIGSWHLIKNIDEHLVHSVDSHHNLLQYQEDDDEAIFSVAQMHWAGTNIPDYDFSKMLGVNYRWLNYMPTLPYGMIPIAPVEYQPDLKKKDFPYIVTDGKNGYKNDQSIIASKFGQIMKEAAGKGVENLAVIVSGVSWSVIKIDEYHSRVVLVDPGYINPKKRIATIQFQNRYPKSVKDILSGEELIHKDNSFSVDVPAGSMRFIDISY</sequence>
<evidence type="ECO:0008006" key="6">
    <source>
        <dbReference type="Google" id="ProtNLM"/>
    </source>
</evidence>
<dbReference type="InterPro" id="IPR057420">
    <property type="entry name" value="Beta-prop_CGLA"/>
</dbReference>
<organism evidence="4 5">
    <name type="scientific">Zobellia barbeyronii</name>
    <dbReference type="NCBI Taxonomy" id="2748009"/>
    <lineage>
        <taxon>Bacteria</taxon>
        <taxon>Pseudomonadati</taxon>
        <taxon>Bacteroidota</taxon>
        <taxon>Flavobacteriia</taxon>
        <taxon>Flavobacteriales</taxon>
        <taxon>Flavobacteriaceae</taxon>
        <taxon>Zobellia</taxon>
    </lineage>
</organism>
<evidence type="ECO:0000313" key="4">
    <source>
        <dbReference type="EMBL" id="MBT2159679.1"/>
    </source>
</evidence>
<evidence type="ECO:0000259" key="3">
    <source>
        <dbReference type="Pfam" id="PF25292"/>
    </source>
</evidence>
<protein>
    <recommendedName>
        <fullName evidence="6">Lambda-carrageenase</fullName>
    </recommendedName>
</protein>
<dbReference type="InterPro" id="IPR057421">
    <property type="entry name" value="CGLA_M"/>
</dbReference>
<dbReference type="Pfam" id="PF25290">
    <property type="entry name" value="CGLA_M"/>
    <property type="match status" value="1"/>
</dbReference>
<evidence type="ECO:0000259" key="2">
    <source>
        <dbReference type="Pfam" id="PF25291"/>
    </source>
</evidence>
<dbReference type="EMBL" id="JACATN010000001">
    <property type="protein sequence ID" value="MBT2159679.1"/>
    <property type="molecule type" value="Genomic_DNA"/>
</dbReference>
<dbReference type="Pfam" id="PF25291">
    <property type="entry name" value="CGLA_C"/>
    <property type="match status" value="1"/>
</dbReference>
<dbReference type="InterPro" id="IPR057422">
    <property type="entry name" value="CGLA_C"/>
</dbReference>
<feature type="domain" description="Lambda-carrageenase C-terminal" evidence="2">
    <location>
        <begin position="804"/>
        <end position="876"/>
    </location>
</feature>
<accession>A0ABS5W8A6</accession>
<dbReference type="InterPro" id="IPR015943">
    <property type="entry name" value="WD40/YVTN_repeat-like_dom_sf"/>
</dbReference>
<keyword evidence="5" id="KW-1185">Reference proteome</keyword>
<gene>
    <name evidence="4" type="ORF">HW347_00300</name>
</gene>
<dbReference type="InterPro" id="IPR011047">
    <property type="entry name" value="Quinoprotein_ADH-like_sf"/>
</dbReference>
<dbReference type="Pfam" id="PF25292">
    <property type="entry name" value="Beta-prop_CGLA"/>
    <property type="match status" value="1"/>
</dbReference>
<comment type="caution">
    <text evidence="4">The sequence shown here is derived from an EMBL/GenBank/DDBJ whole genome shotgun (WGS) entry which is preliminary data.</text>
</comment>
<evidence type="ECO:0000313" key="5">
    <source>
        <dbReference type="Proteomes" id="UP000740413"/>
    </source>
</evidence>
<evidence type="ECO:0000259" key="1">
    <source>
        <dbReference type="Pfam" id="PF25290"/>
    </source>
</evidence>
<feature type="domain" description="Lambda-carrageenase middle" evidence="1">
    <location>
        <begin position="436"/>
        <end position="751"/>
    </location>
</feature>